<protein>
    <submittedName>
        <fullName evidence="1">Uncharacterized protein</fullName>
    </submittedName>
</protein>
<gene>
    <name evidence="1" type="ORF">CDQ84_16705</name>
</gene>
<dbReference type="EMBL" id="NIOJ01000062">
    <property type="protein sequence ID" value="PNT95635.1"/>
    <property type="molecule type" value="Genomic_DNA"/>
</dbReference>
<accession>A0A2K2F858</accession>
<keyword evidence="2" id="KW-1185">Reference proteome</keyword>
<evidence type="ECO:0000313" key="2">
    <source>
        <dbReference type="Proteomes" id="UP000236151"/>
    </source>
</evidence>
<name>A0A2K2F858_9CLOT</name>
<organism evidence="1 2">
    <name type="scientific">Clostridium thermosuccinogenes</name>
    <dbReference type="NCBI Taxonomy" id="84032"/>
    <lineage>
        <taxon>Bacteria</taxon>
        <taxon>Bacillati</taxon>
        <taxon>Bacillota</taxon>
        <taxon>Clostridia</taxon>
        <taxon>Eubacteriales</taxon>
        <taxon>Clostridiaceae</taxon>
        <taxon>Clostridium</taxon>
    </lineage>
</organism>
<dbReference type="Proteomes" id="UP000236151">
    <property type="component" value="Unassembled WGS sequence"/>
</dbReference>
<dbReference type="KEGG" id="cthd:CDO33_03280"/>
<evidence type="ECO:0000313" key="1">
    <source>
        <dbReference type="EMBL" id="PNT95635.1"/>
    </source>
</evidence>
<comment type="caution">
    <text evidence="1">The sequence shown here is derived from an EMBL/GenBank/DDBJ whole genome shotgun (WGS) entry which is preliminary data.</text>
</comment>
<reference evidence="1 2" key="1">
    <citation type="submission" date="2017-06" db="EMBL/GenBank/DDBJ databases">
        <title>Investigating the central metabolism of Clostridium thermosuccinogenes.</title>
        <authorList>
            <person name="Koendjbiharie J.G."/>
            <person name="van Kranenburg R."/>
        </authorList>
    </citation>
    <scope>NUCLEOTIDE SEQUENCE [LARGE SCALE GENOMIC DNA]</scope>
    <source>
        <strain evidence="1 2">DSM 5806</strain>
    </source>
</reference>
<dbReference type="AlphaFoldDB" id="A0A2K2F858"/>
<proteinExistence type="predicted"/>
<sequence length="195" mass="22526">MVYIKRFIAVLTAFILILTAAVINKSYALWRQNAEVKFTLTISQPPQENGCCICGKYTTIQEGIDLLKHVQFPKIYGNMDLFKGQLNARAKELENLPFGGITYDELKAEVDQYRDVDIQAFVNCINTYADCIRNLNAFYQNSTEEEKQQVPDFWSQHSNLWSLHTQLWSKHNELYTAVNAVWAAGEKKIDYNKDK</sequence>